<dbReference type="Gene3D" id="3.20.20.450">
    <property type="entry name" value="EAL domain"/>
    <property type="match status" value="1"/>
</dbReference>
<comment type="caution">
    <text evidence="3">The sequence shown here is derived from an EMBL/GenBank/DDBJ whole genome shotgun (WGS) entry which is preliminary data.</text>
</comment>
<reference evidence="3 4" key="1">
    <citation type="submission" date="2024-05" db="EMBL/GenBank/DDBJ databases">
        <authorList>
            <person name="Liu Q."/>
            <person name="Xin Y.-H."/>
        </authorList>
    </citation>
    <scope>NUCLEOTIDE SEQUENCE [LARGE SCALE GENOMIC DNA]</scope>
    <source>
        <strain evidence="3 4">CGMCC 1.15349</strain>
    </source>
</reference>
<dbReference type="InterPro" id="IPR001633">
    <property type="entry name" value="EAL_dom"/>
</dbReference>
<dbReference type="InterPro" id="IPR052155">
    <property type="entry name" value="Biofilm_reg_signaling"/>
</dbReference>
<dbReference type="InterPro" id="IPR000014">
    <property type="entry name" value="PAS"/>
</dbReference>
<dbReference type="PANTHER" id="PTHR44757">
    <property type="entry name" value="DIGUANYLATE CYCLASE DGCP"/>
    <property type="match status" value="1"/>
</dbReference>
<dbReference type="Pfam" id="PF08448">
    <property type="entry name" value="PAS_4"/>
    <property type="match status" value="1"/>
</dbReference>
<proteinExistence type="predicted"/>
<dbReference type="RefSeq" id="WP_345866226.1">
    <property type="nucleotide sequence ID" value="NZ_JBDIMF010000008.1"/>
</dbReference>
<protein>
    <submittedName>
        <fullName evidence="3">EAL domain-containing protein</fullName>
    </submittedName>
</protein>
<dbReference type="SUPFAM" id="SSF55785">
    <property type="entry name" value="PYP-like sensor domain (PAS domain)"/>
    <property type="match status" value="1"/>
</dbReference>
<organism evidence="3 4">
    <name type="scientific">Sphingomonas qilianensis</name>
    <dbReference type="NCBI Taxonomy" id="1736690"/>
    <lineage>
        <taxon>Bacteria</taxon>
        <taxon>Pseudomonadati</taxon>
        <taxon>Pseudomonadota</taxon>
        <taxon>Alphaproteobacteria</taxon>
        <taxon>Sphingomonadales</taxon>
        <taxon>Sphingomonadaceae</taxon>
        <taxon>Sphingomonas</taxon>
    </lineage>
</organism>
<dbReference type="PANTHER" id="PTHR44757:SF2">
    <property type="entry name" value="BIOFILM ARCHITECTURE MAINTENANCE PROTEIN MBAA"/>
    <property type="match status" value="1"/>
</dbReference>
<dbReference type="InterPro" id="IPR000160">
    <property type="entry name" value="GGDEF_dom"/>
</dbReference>
<dbReference type="Gene3D" id="3.30.70.270">
    <property type="match status" value="1"/>
</dbReference>
<accession>A0ABU9XWQ4</accession>
<dbReference type="SMART" id="SM00052">
    <property type="entry name" value="EAL"/>
    <property type="match status" value="1"/>
</dbReference>
<sequence length="550" mass="60139">MRSSGNIDDLHALIDVMSNPVVVKTRSHRMVLANRAACTFFGRSREALLGQIPAQFRTEQAQEHEAEAAVFASGKVDEREEQVTDAGGTTRHIATRKQLVNLSGTQYLVVIMSDLTAHREAEAQMRNLATHDQLTGLPNATLMHDNIAQSFPHRSGSGALLVIDLDHFGLVNDNFGFYVGNEVLIQFGRRLTDIVRNDGTVARLGGDAFAILLTTIGMGLTSEEICRRVLAAASQIFHLSDARAVIGASIGVVVADHHPVEPTEMMRRAGVALQKAKDEGRGQWQLYSDELDRQSKHRHSTETDLRRALSKGGELEIHYQPLTAVTSGNVVAFEALVRWNHPERGMVMPDEFIAVAEASGLIVALGELVLARACQDAMLWTRPLRLSINVSPVQFVRGDLVGAIQTALSESGLDPHRLEIEITEGVLINNPTSALDQLSRIQSLGVHIVLDDFGSGFSSLAYLRYFPFDKVKIDKTFIADMIDNGESAAIVESILLLAKNLKITVVAEGVENVDQLDLLRSLGCDQAQGYLISRPMPIANFEKTVFGADI</sequence>
<feature type="domain" description="EAL" evidence="1">
    <location>
        <begin position="298"/>
        <end position="549"/>
    </location>
</feature>
<dbReference type="CDD" id="cd01948">
    <property type="entry name" value="EAL"/>
    <property type="match status" value="1"/>
</dbReference>
<evidence type="ECO:0000313" key="3">
    <source>
        <dbReference type="EMBL" id="MEN2787981.1"/>
    </source>
</evidence>
<dbReference type="Pfam" id="PF00563">
    <property type="entry name" value="EAL"/>
    <property type="match status" value="1"/>
</dbReference>
<evidence type="ECO:0000259" key="2">
    <source>
        <dbReference type="PROSITE" id="PS50887"/>
    </source>
</evidence>
<keyword evidence="4" id="KW-1185">Reference proteome</keyword>
<dbReference type="CDD" id="cd01949">
    <property type="entry name" value="GGDEF"/>
    <property type="match status" value="1"/>
</dbReference>
<dbReference type="InterPro" id="IPR035919">
    <property type="entry name" value="EAL_sf"/>
</dbReference>
<gene>
    <name evidence="3" type="ORF">ABC969_16325</name>
</gene>
<dbReference type="InterPro" id="IPR035965">
    <property type="entry name" value="PAS-like_dom_sf"/>
</dbReference>
<dbReference type="PROSITE" id="PS50883">
    <property type="entry name" value="EAL"/>
    <property type="match status" value="1"/>
</dbReference>
<dbReference type="SUPFAM" id="SSF55073">
    <property type="entry name" value="Nucleotide cyclase"/>
    <property type="match status" value="1"/>
</dbReference>
<dbReference type="SMART" id="SM00267">
    <property type="entry name" value="GGDEF"/>
    <property type="match status" value="1"/>
</dbReference>
<evidence type="ECO:0000259" key="1">
    <source>
        <dbReference type="PROSITE" id="PS50883"/>
    </source>
</evidence>
<dbReference type="NCBIfam" id="TIGR00229">
    <property type="entry name" value="sensory_box"/>
    <property type="match status" value="1"/>
</dbReference>
<dbReference type="SMART" id="SM00091">
    <property type="entry name" value="PAS"/>
    <property type="match status" value="1"/>
</dbReference>
<dbReference type="Proteomes" id="UP001404104">
    <property type="component" value="Unassembled WGS sequence"/>
</dbReference>
<dbReference type="Gene3D" id="3.30.450.20">
    <property type="entry name" value="PAS domain"/>
    <property type="match status" value="1"/>
</dbReference>
<dbReference type="EMBL" id="JBDIMF010000008">
    <property type="protein sequence ID" value="MEN2787981.1"/>
    <property type="molecule type" value="Genomic_DNA"/>
</dbReference>
<dbReference type="NCBIfam" id="TIGR00254">
    <property type="entry name" value="GGDEF"/>
    <property type="match status" value="1"/>
</dbReference>
<dbReference type="InterPro" id="IPR013656">
    <property type="entry name" value="PAS_4"/>
</dbReference>
<dbReference type="CDD" id="cd00130">
    <property type="entry name" value="PAS"/>
    <property type="match status" value="1"/>
</dbReference>
<evidence type="ECO:0000313" key="4">
    <source>
        <dbReference type="Proteomes" id="UP001404104"/>
    </source>
</evidence>
<dbReference type="InterPro" id="IPR043128">
    <property type="entry name" value="Rev_trsase/Diguanyl_cyclase"/>
</dbReference>
<name>A0ABU9XWQ4_9SPHN</name>
<dbReference type="InterPro" id="IPR029787">
    <property type="entry name" value="Nucleotide_cyclase"/>
</dbReference>
<dbReference type="Pfam" id="PF00990">
    <property type="entry name" value="GGDEF"/>
    <property type="match status" value="1"/>
</dbReference>
<feature type="domain" description="GGDEF" evidence="2">
    <location>
        <begin position="156"/>
        <end position="289"/>
    </location>
</feature>
<dbReference type="SUPFAM" id="SSF141868">
    <property type="entry name" value="EAL domain-like"/>
    <property type="match status" value="1"/>
</dbReference>
<dbReference type="PROSITE" id="PS50887">
    <property type="entry name" value="GGDEF"/>
    <property type="match status" value="1"/>
</dbReference>